<proteinExistence type="predicted"/>
<feature type="transmembrane region" description="Helical" evidence="1">
    <location>
        <begin position="12"/>
        <end position="32"/>
    </location>
</feature>
<keyword evidence="3" id="KW-1185">Reference proteome</keyword>
<dbReference type="Proteomes" id="UP000199758">
    <property type="component" value="Unassembled WGS sequence"/>
</dbReference>
<evidence type="ECO:0000313" key="2">
    <source>
        <dbReference type="EMBL" id="SHG41588.1"/>
    </source>
</evidence>
<keyword evidence="1" id="KW-1133">Transmembrane helix</keyword>
<sequence length="57" mass="6066">MTNTTRNPQLTTDLMISVLLLISAVASALYGYTALLPTALAHGDAPSVRAMDHQAMH</sequence>
<accession>A0A1M5JM55</accession>
<organism evidence="2 3">
    <name type="scientific">Hydrocarboniphaga daqingensis</name>
    <dbReference type="NCBI Taxonomy" id="490188"/>
    <lineage>
        <taxon>Bacteria</taxon>
        <taxon>Pseudomonadati</taxon>
        <taxon>Pseudomonadota</taxon>
        <taxon>Gammaproteobacteria</taxon>
        <taxon>Nevskiales</taxon>
        <taxon>Nevskiaceae</taxon>
        <taxon>Hydrocarboniphaga</taxon>
    </lineage>
</organism>
<evidence type="ECO:0000313" key="3">
    <source>
        <dbReference type="Proteomes" id="UP000199758"/>
    </source>
</evidence>
<dbReference type="RefSeq" id="WP_175550067.1">
    <property type="nucleotide sequence ID" value="NZ_FQWZ01000001.1"/>
</dbReference>
<evidence type="ECO:0000256" key="1">
    <source>
        <dbReference type="SAM" id="Phobius"/>
    </source>
</evidence>
<reference evidence="2 3" key="1">
    <citation type="submission" date="2016-11" db="EMBL/GenBank/DDBJ databases">
        <authorList>
            <person name="Jaros S."/>
            <person name="Januszkiewicz K."/>
            <person name="Wedrychowicz H."/>
        </authorList>
    </citation>
    <scope>NUCLEOTIDE SEQUENCE [LARGE SCALE GENOMIC DNA]</scope>
    <source>
        <strain evidence="2 3">CGMCC 1.7049</strain>
    </source>
</reference>
<dbReference type="STRING" id="490188.SAMN04488068_0073"/>
<keyword evidence="1" id="KW-0812">Transmembrane</keyword>
<protein>
    <submittedName>
        <fullName evidence="2">Uncharacterized protein</fullName>
    </submittedName>
</protein>
<name>A0A1M5JM55_9GAMM</name>
<dbReference type="EMBL" id="FQWZ01000001">
    <property type="protein sequence ID" value="SHG41588.1"/>
    <property type="molecule type" value="Genomic_DNA"/>
</dbReference>
<gene>
    <name evidence="2" type="ORF">SAMN04488068_0073</name>
</gene>
<dbReference type="AlphaFoldDB" id="A0A1M5JM55"/>
<keyword evidence="1" id="KW-0472">Membrane</keyword>